<organism evidence="5 6">
    <name type="scientific">Serinus canaria</name>
    <name type="common">Island canary</name>
    <name type="synonym">Fringilla canaria</name>
    <dbReference type="NCBI Taxonomy" id="9135"/>
    <lineage>
        <taxon>Eukaryota</taxon>
        <taxon>Metazoa</taxon>
        <taxon>Chordata</taxon>
        <taxon>Craniata</taxon>
        <taxon>Vertebrata</taxon>
        <taxon>Euteleostomi</taxon>
        <taxon>Archelosauria</taxon>
        <taxon>Archosauria</taxon>
        <taxon>Dinosauria</taxon>
        <taxon>Saurischia</taxon>
        <taxon>Theropoda</taxon>
        <taxon>Coelurosauria</taxon>
        <taxon>Aves</taxon>
        <taxon>Neognathae</taxon>
        <taxon>Neoaves</taxon>
        <taxon>Telluraves</taxon>
        <taxon>Australaves</taxon>
        <taxon>Passeriformes</taxon>
        <taxon>Passeroidea</taxon>
        <taxon>Fringillidae</taxon>
        <taxon>Carduelinae</taxon>
        <taxon>Serinus</taxon>
    </lineage>
</organism>
<name>A0A8C9NCU1_SERCA</name>
<dbReference type="OrthoDB" id="9937043at2759"/>
<dbReference type="SMART" id="SM00408">
    <property type="entry name" value="IGc2"/>
    <property type="match status" value="2"/>
</dbReference>
<dbReference type="SMART" id="SM00406">
    <property type="entry name" value="IGv"/>
    <property type="match status" value="3"/>
</dbReference>
<evidence type="ECO:0000256" key="1">
    <source>
        <dbReference type="ARBA" id="ARBA00023319"/>
    </source>
</evidence>
<dbReference type="GeneID" id="103827147"/>
<dbReference type="GO" id="GO:0042289">
    <property type="term" value="F:MHC class II protein binding"/>
    <property type="evidence" value="ECO:0007669"/>
    <property type="project" value="TreeGrafter"/>
</dbReference>
<gene>
    <name evidence="5" type="primary">LAG3</name>
</gene>
<keyword evidence="2" id="KW-0812">Transmembrane</keyword>
<dbReference type="Pfam" id="PF00047">
    <property type="entry name" value="ig"/>
    <property type="match status" value="1"/>
</dbReference>
<proteinExistence type="predicted"/>
<dbReference type="InterPro" id="IPR013783">
    <property type="entry name" value="Ig-like_fold"/>
</dbReference>
<sequence length="506" mass="55288">MRPVSLVLFLIFTLLPFTAGHILSGLLERRSREQKVWVREGSSAVLPCHLSPRKTRESSKQLPDKISVLWKRHGGSVHQEPQVVLEVGYSGLQKTAQLMKPRVSLQDSSLRNGNFSLRIIPVRSEDVGLYEAQVKYKTEVHSCHVELGVITVTLSPPNPVIESELLSMSCNSSHRASLVETCWFHNEHLGPTSRTFCFSSGTLSIFHPAMSDAGSWRCQLRFSDKEIISATFNLQILGFDGPTSPVVYAAAGSAADLPCSLSYLPRAFGKRVVTAHWSHLAGGHLEERGISQNLSSRSFPLHLPVVGPGDAGQYRCAVSVGHRTISRNVTLAVVTVTPSIQGPVSEGNRLLLICRLSHSQGHERFQWTRLDSAPTKSKLAVAARRSLEGHSSRMGPTLELPQVSQKDTGTWECSVYGPEGRLGAVEYDLQITGAQVSSAPSILSGQVTLGLTLTLFFLLAVCVVALALQKRARAPAFPALEGMFAANVPWKSMEEKQKGKIQQTEC</sequence>
<dbReference type="SUPFAM" id="SSF48726">
    <property type="entry name" value="Immunoglobulin"/>
    <property type="match status" value="4"/>
</dbReference>
<dbReference type="SMART" id="SM00409">
    <property type="entry name" value="IG"/>
    <property type="match status" value="4"/>
</dbReference>
<reference evidence="5" key="2">
    <citation type="submission" date="2025-09" db="UniProtKB">
        <authorList>
            <consortium name="Ensembl"/>
        </authorList>
    </citation>
    <scope>IDENTIFICATION</scope>
</reference>
<dbReference type="PANTHER" id="PTHR11422">
    <property type="entry name" value="T-CELL SURFACE GLYCOPROTEIN CD4"/>
    <property type="match status" value="1"/>
</dbReference>
<dbReference type="GO" id="GO:0070374">
    <property type="term" value="P:positive regulation of ERK1 and ERK2 cascade"/>
    <property type="evidence" value="ECO:0007669"/>
    <property type="project" value="TreeGrafter"/>
</dbReference>
<feature type="domain" description="Ig-like" evidence="4">
    <location>
        <begin position="16"/>
        <end position="148"/>
    </location>
</feature>
<feature type="signal peptide" evidence="3">
    <location>
        <begin position="1"/>
        <end position="20"/>
    </location>
</feature>
<dbReference type="Ensembl" id="ENSSCAT00000017781.1">
    <property type="protein sequence ID" value="ENSSCAP00000015865.1"/>
    <property type="gene ID" value="ENSSCAG00000011620.1"/>
</dbReference>
<dbReference type="GeneTree" id="ENSGT00940000168928"/>
<protein>
    <submittedName>
        <fullName evidence="5">Lymphocyte activating 3</fullName>
    </submittedName>
</protein>
<dbReference type="GO" id="GO:0045121">
    <property type="term" value="C:membrane raft"/>
    <property type="evidence" value="ECO:0007669"/>
    <property type="project" value="TreeGrafter"/>
</dbReference>
<dbReference type="Pfam" id="PF07686">
    <property type="entry name" value="V-set"/>
    <property type="match status" value="1"/>
</dbReference>
<dbReference type="PANTHER" id="PTHR11422:SF12">
    <property type="entry name" value="MICROFIBRIL-ASSOCIATED GLYCOPROTEIN 3"/>
    <property type="match status" value="1"/>
</dbReference>
<reference evidence="5" key="1">
    <citation type="submission" date="2025-08" db="UniProtKB">
        <authorList>
            <consortium name="Ensembl"/>
        </authorList>
    </citation>
    <scope>IDENTIFICATION</scope>
</reference>
<feature type="domain" description="Ig-like" evidence="4">
    <location>
        <begin position="150"/>
        <end position="229"/>
    </location>
</feature>
<dbReference type="Proteomes" id="UP000694409">
    <property type="component" value="Unassembled WGS sequence"/>
</dbReference>
<evidence type="ECO:0000256" key="2">
    <source>
        <dbReference type="SAM" id="Phobius"/>
    </source>
</evidence>
<dbReference type="OMA" id="LWVAPVE"/>
<feature type="chain" id="PRO_5034342757" evidence="3">
    <location>
        <begin position="21"/>
        <end position="506"/>
    </location>
</feature>
<keyword evidence="2" id="KW-1133">Transmembrane helix</keyword>
<feature type="transmembrane region" description="Helical" evidence="2">
    <location>
        <begin position="447"/>
        <end position="468"/>
    </location>
</feature>
<keyword evidence="3" id="KW-0732">Signal</keyword>
<evidence type="ECO:0000256" key="3">
    <source>
        <dbReference type="SAM" id="SignalP"/>
    </source>
</evidence>
<dbReference type="InterPro" id="IPR007110">
    <property type="entry name" value="Ig-like_dom"/>
</dbReference>
<dbReference type="KEGG" id="scan:103827147"/>
<keyword evidence="1" id="KW-0393">Immunoglobulin domain</keyword>
<evidence type="ECO:0000259" key="4">
    <source>
        <dbReference type="PROSITE" id="PS50835"/>
    </source>
</evidence>
<evidence type="ECO:0000313" key="5">
    <source>
        <dbReference type="Ensembl" id="ENSSCAP00000015865.1"/>
    </source>
</evidence>
<keyword evidence="6" id="KW-1185">Reference proteome</keyword>
<dbReference type="CTD" id="3902"/>
<evidence type="ECO:0000313" key="6">
    <source>
        <dbReference type="Proteomes" id="UP000694409"/>
    </source>
</evidence>
<accession>A0A8C9NCU1</accession>
<dbReference type="AlphaFoldDB" id="A0A8C9NCU1"/>
<dbReference type="GO" id="GO:0035723">
    <property type="term" value="P:interleukin-15-mediated signaling pathway"/>
    <property type="evidence" value="ECO:0007669"/>
    <property type="project" value="TreeGrafter"/>
</dbReference>
<feature type="domain" description="Ig-like" evidence="4">
    <location>
        <begin position="242"/>
        <end position="326"/>
    </location>
</feature>
<dbReference type="GO" id="GO:0042110">
    <property type="term" value="P:T cell activation"/>
    <property type="evidence" value="ECO:0007669"/>
    <property type="project" value="TreeGrafter"/>
</dbReference>
<dbReference type="InterPro" id="IPR013106">
    <property type="entry name" value="Ig_V-set"/>
</dbReference>
<keyword evidence="2" id="KW-0472">Membrane</keyword>
<dbReference type="InterPro" id="IPR003598">
    <property type="entry name" value="Ig_sub2"/>
</dbReference>
<dbReference type="InterPro" id="IPR036179">
    <property type="entry name" value="Ig-like_dom_sf"/>
</dbReference>
<dbReference type="GO" id="GO:0009897">
    <property type="term" value="C:external side of plasma membrane"/>
    <property type="evidence" value="ECO:0007669"/>
    <property type="project" value="TreeGrafter"/>
</dbReference>
<dbReference type="GO" id="GO:1990782">
    <property type="term" value="F:protein tyrosine kinase binding"/>
    <property type="evidence" value="ECO:0007669"/>
    <property type="project" value="TreeGrafter"/>
</dbReference>
<feature type="domain" description="Ig-like" evidence="4">
    <location>
        <begin position="332"/>
        <end position="432"/>
    </location>
</feature>
<dbReference type="Gene3D" id="2.60.40.10">
    <property type="entry name" value="Immunoglobulins"/>
    <property type="match status" value="4"/>
</dbReference>
<dbReference type="InterPro" id="IPR013151">
    <property type="entry name" value="Immunoglobulin_dom"/>
</dbReference>
<dbReference type="PROSITE" id="PS50835">
    <property type="entry name" value="IG_LIKE"/>
    <property type="match status" value="4"/>
</dbReference>
<dbReference type="InterPro" id="IPR003599">
    <property type="entry name" value="Ig_sub"/>
</dbReference>